<dbReference type="Gene3D" id="1.20.1270.60">
    <property type="entry name" value="Arfaptin homology (AH) domain/BAR domain"/>
    <property type="match status" value="1"/>
</dbReference>
<dbReference type="Pfam" id="PF01412">
    <property type="entry name" value="ArfGap"/>
    <property type="match status" value="1"/>
</dbReference>
<dbReference type="InterPro" id="IPR001849">
    <property type="entry name" value="PH_domain"/>
</dbReference>
<dbReference type="SMART" id="SM00105">
    <property type="entry name" value="ArfGap"/>
    <property type="match status" value="1"/>
</dbReference>
<evidence type="ECO:0000313" key="12">
    <source>
        <dbReference type="Proteomes" id="UP001458880"/>
    </source>
</evidence>
<dbReference type="CDD" id="cd07603">
    <property type="entry name" value="BAR_ACAPs"/>
    <property type="match status" value="1"/>
</dbReference>
<dbReference type="CDD" id="cd13250">
    <property type="entry name" value="PH_ACAP"/>
    <property type="match status" value="1"/>
</dbReference>
<dbReference type="InterPro" id="IPR037278">
    <property type="entry name" value="ARFGAP/RecO"/>
</dbReference>
<sequence length="745" mass="84691">MRTIIDIEDCLRDSPKFRGLLQEEEININELEQKLDKLIKLCGNVVDSGKTYVAQQSLFANGLWDLSGHFKDDNQVVISLRKLIHNFQEMNKFHTILLDQASRTIIKNLTSFCKNDIKHVKDLRNSQTPKTKPQEIEEHSNLLVATRSCFGHQVLEYVHSITVLQNKKRHEILSTLLSYMHACTTYYHQGSDLCEDLEPFLKSLADEIGEMQEDTVKIEKDLENNYNVVANKEIIPPVTSGRNEPILEGYLFKRTSNAFKTWNRRWFCLRDNQLVYRKRTGEEESIMEEDLRLCTVKPVMDGDRRFCFEIVSPSKNHILQADSKDMLDTWISAMQKGIGIALQRHHSGNHSSMANVNSDNSSNTNSTLSKKSKLWEALLRIPGNEVCCDCGSPNPHWASINLGITLCIDCSGVHRSLGVHYSKVRSLTLDDWEPECLKVMAELGNSLVNAVYEANVPDDVHRATANCSINIREAWIKSKYVERKFVKKLPEVTAEKSSRTSLMEIRKWSVRRLRRRPRSSYSLKDNKSNEQQNKDSVLMFGNDLDKPIDEILDLSSDQDSTGGEDNSELEEEDISKLHPETLLYKAAAAHNIPVMCEALALGADKQWLNPDDRNRCALHQAILSGSVMSCAYLLLNGTKINVQDDEGKTPLHIATHEGHTAQVCLLLKHRADQHLPDKDGLLPLKIAEQKEHADIVTLLRLGKLNEEMKESESGVSGDDTFNDVVRDFSQLACTHPERLNRVKNK</sequence>
<dbReference type="Proteomes" id="UP001458880">
    <property type="component" value="Unassembled WGS sequence"/>
</dbReference>
<reference evidence="11 12" key="1">
    <citation type="journal article" date="2024" name="BMC Genomics">
        <title>De novo assembly and annotation of Popillia japonica's genome with initial clues to its potential as an invasive pest.</title>
        <authorList>
            <person name="Cucini C."/>
            <person name="Boschi S."/>
            <person name="Funari R."/>
            <person name="Cardaioli E."/>
            <person name="Iannotti N."/>
            <person name="Marturano G."/>
            <person name="Paoli F."/>
            <person name="Bruttini M."/>
            <person name="Carapelli A."/>
            <person name="Frati F."/>
            <person name="Nardi F."/>
        </authorList>
    </citation>
    <scope>NUCLEOTIDE SEQUENCE [LARGE SCALE GENOMIC DNA]</scope>
    <source>
        <strain evidence="11">DMR45628</strain>
    </source>
</reference>
<dbReference type="PANTHER" id="PTHR23180">
    <property type="entry name" value="CENTAURIN/ARF"/>
    <property type="match status" value="1"/>
</dbReference>
<evidence type="ECO:0000256" key="4">
    <source>
        <dbReference type="ARBA" id="ARBA00022833"/>
    </source>
</evidence>
<evidence type="ECO:0000259" key="9">
    <source>
        <dbReference type="PROSITE" id="PS50003"/>
    </source>
</evidence>
<dbReference type="FunFam" id="1.20.1270.60:FF:000025">
    <property type="entry name" value="arf-GAP with coiled-coil, ANK repeat and PH domain-containing protein 2"/>
    <property type="match status" value="1"/>
</dbReference>
<dbReference type="AlphaFoldDB" id="A0AAW1N874"/>
<dbReference type="PRINTS" id="PR00405">
    <property type="entry name" value="REVINTRACTNG"/>
</dbReference>
<comment type="caution">
    <text evidence="11">The sequence shown here is derived from an EMBL/GenBank/DDBJ whole genome shotgun (WGS) entry which is preliminary data.</text>
</comment>
<dbReference type="InterPro" id="IPR001164">
    <property type="entry name" value="ArfGAP_dom"/>
</dbReference>
<evidence type="ECO:0000256" key="1">
    <source>
        <dbReference type="ARBA" id="ARBA00022723"/>
    </source>
</evidence>
<keyword evidence="5 6" id="KW-0040">ANK repeat</keyword>
<dbReference type="PROSITE" id="PS50088">
    <property type="entry name" value="ANK_REPEAT"/>
    <property type="match status" value="2"/>
</dbReference>
<dbReference type="InterPro" id="IPR004148">
    <property type="entry name" value="BAR_dom"/>
</dbReference>
<dbReference type="SMART" id="SM00233">
    <property type="entry name" value="PH"/>
    <property type="match status" value="1"/>
</dbReference>
<dbReference type="EMBL" id="JASPKY010000007">
    <property type="protein sequence ID" value="KAK9754494.1"/>
    <property type="molecule type" value="Genomic_DNA"/>
</dbReference>
<feature type="domain" description="Arf-GAP" evidence="10">
    <location>
        <begin position="372"/>
        <end position="499"/>
    </location>
</feature>
<keyword evidence="2" id="KW-0677">Repeat</keyword>
<feature type="repeat" description="ANK" evidence="6">
    <location>
        <begin position="646"/>
        <end position="678"/>
    </location>
</feature>
<name>A0AAW1N874_POPJA</name>
<organism evidence="11 12">
    <name type="scientific">Popillia japonica</name>
    <name type="common">Japanese beetle</name>
    <dbReference type="NCBI Taxonomy" id="7064"/>
    <lineage>
        <taxon>Eukaryota</taxon>
        <taxon>Metazoa</taxon>
        <taxon>Ecdysozoa</taxon>
        <taxon>Arthropoda</taxon>
        <taxon>Hexapoda</taxon>
        <taxon>Insecta</taxon>
        <taxon>Pterygota</taxon>
        <taxon>Neoptera</taxon>
        <taxon>Endopterygota</taxon>
        <taxon>Coleoptera</taxon>
        <taxon>Polyphaga</taxon>
        <taxon>Scarabaeiformia</taxon>
        <taxon>Scarabaeidae</taxon>
        <taxon>Rutelinae</taxon>
        <taxon>Popillia</taxon>
    </lineage>
</organism>
<dbReference type="CDD" id="cd08835">
    <property type="entry name" value="ArfGap_ACAP"/>
    <property type="match status" value="1"/>
</dbReference>
<keyword evidence="4" id="KW-0862">Zinc</keyword>
<dbReference type="GO" id="GO:0005096">
    <property type="term" value="F:GTPase activator activity"/>
    <property type="evidence" value="ECO:0007669"/>
    <property type="project" value="InterPro"/>
</dbReference>
<dbReference type="SUPFAM" id="SSF50729">
    <property type="entry name" value="PH domain-like"/>
    <property type="match status" value="1"/>
</dbReference>
<feature type="repeat" description="ANK" evidence="6">
    <location>
        <begin position="613"/>
        <end position="645"/>
    </location>
</feature>
<protein>
    <submittedName>
        <fullName evidence="11">GTPase activating protein for Arf</fullName>
    </submittedName>
</protein>
<feature type="compositionally biased region" description="Polar residues" evidence="8">
    <location>
        <begin position="555"/>
        <end position="564"/>
    </location>
</feature>
<dbReference type="PROSITE" id="PS50003">
    <property type="entry name" value="PH_DOMAIN"/>
    <property type="match status" value="1"/>
</dbReference>
<evidence type="ECO:0000256" key="7">
    <source>
        <dbReference type="PROSITE-ProRule" id="PRU00288"/>
    </source>
</evidence>
<proteinExistence type="predicted"/>
<dbReference type="PROSITE" id="PS50115">
    <property type="entry name" value="ARFGAP"/>
    <property type="match status" value="1"/>
</dbReference>
<dbReference type="FunFam" id="2.30.29.30:FF:000026">
    <property type="entry name" value="Arf-GAP with coiled-coil, ANK repeat and PH domain-containing protein 2"/>
    <property type="match status" value="1"/>
</dbReference>
<dbReference type="SUPFAM" id="SSF48403">
    <property type="entry name" value="Ankyrin repeat"/>
    <property type="match status" value="1"/>
</dbReference>
<keyword evidence="1" id="KW-0479">Metal-binding</keyword>
<dbReference type="InterPro" id="IPR011993">
    <property type="entry name" value="PH-like_dom_sf"/>
</dbReference>
<dbReference type="InterPro" id="IPR036770">
    <property type="entry name" value="Ankyrin_rpt-contain_sf"/>
</dbReference>
<evidence type="ECO:0000256" key="3">
    <source>
        <dbReference type="ARBA" id="ARBA00022771"/>
    </source>
</evidence>
<evidence type="ECO:0000256" key="8">
    <source>
        <dbReference type="SAM" id="MobiDB-lite"/>
    </source>
</evidence>
<dbReference type="GO" id="GO:0008270">
    <property type="term" value="F:zinc ion binding"/>
    <property type="evidence" value="ECO:0007669"/>
    <property type="project" value="UniProtKB-KW"/>
</dbReference>
<dbReference type="InterPro" id="IPR038508">
    <property type="entry name" value="ArfGAP_dom_sf"/>
</dbReference>
<evidence type="ECO:0000256" key="6">
    <source>
        <dbReference type="PROSITE-ProRule" id="PRU00023"/>
    </source>
</evidence>
<dbReference type="SUPFAM" id="SSF57863">
    <property type="entry name" value="ArfGap/RecO-like zinc finger"/>
    <property type="match status" value="1"/>
</dbReference>
<gene>
    <name evidence="11" type="ORF">QE152_g1190</name>
</gene>
<dbReference type="Gene3D" id="2.30.29.30">
    <property type="entry name" value="Pleckstrin-homology domain (PH domain)/Phosphotyrosine-binding domain (PTB)"/>
    <property type="match status" value="1"/>
</dbReference>
<feature type="domain" description="PH" evidence="9">
    <location>
        <begin position="244"/>
        <end position="339"/>
    </location>
</feature>
<evidence type="ECO:0000259" key="10">
    <source>
        <dbReference type="PROSITE" id="PS50115"/>
    </source>
</evidence>
<dbReference type="Pfam" id="PF16746">
    <property type="entry name" value="BAR_3"/>
    <property type="match status" value="1"/>
</dbReference>
<evidence type="ECO:0000313" key="11">
    <source>
        <dbReference type="EMBL" id="KAK9754494.1"/>
    </source>
</evidence>
<dbReference type="Gene3D" id="1.25.40.20">
    <property type="entry name" value="Ankyrin repeat-containing domain"/>
    <property type="match status" value="1"/>
</dbReference>
<dbReference type="InterPro" id="IPR027267">
    <property type="entry name" value="AH/BAR_dom_sf"/>
</dbReference>
<dbReference type="InterPro" id="IPR045258">
    <property type="entry name" value="ACAP1/2/3-like"/>
</dbReference>
<evidence type="ECO:0000256" key="5">
    <source>
        <dbReference type="ARBA" id="ARBA00023043"/>
    </source>
</evidence>
<dbReference type="PANTHER" id="PTHR23180:SF399">
    <property type="entry name" value="BLOWN FUSE, ISOFORM A-RELATED"/>
    <property type="match status" value="1"/>
</dbReference>
<feature type="region of interest" description="Disordered" evidence="8">
    <location>
        <begin position="554"/>
        <end position="573"/>
    </location>
</feature>
<evidence type="ECO:0000256" key="2">
    <source>
        <dbReference type="ARBA" id="ARBA00022737"/>
    </source>
</evidence>
<keyword evidence="3 7" id="KW-0863">Zinc-finger</keyword>
<dbReference type="GO" id="GO:0005737">
    <property type="term" value="C:cytoplasm"/>
    <property type="evidence" value="ECO:0007669"/>
    <property type="project" value="InterPro"/>
</dbReference>
<dbReference type="FunFam" id="1.10.220.150:FF:000007">
    <property type="entry name" value="Arf-GAP with coiled-coil, ANK repeat and PH domain-containing protein 2"/>
    <property type="match status" value="1"/>
</dbReference>
<dbReference type="Gene3D" id="1.10.220.150">
    <property type="entry name" value="Arf GTPase activating protein"/>
    <property type="match status" value="1"/>
</dbReference>
<keyword evidence="12" id="KW-1185">Reference proteome</keyword>
<dbReference type="InterPro" id="IPR002110">
    <property type="entry name" value="Ankyrin_rpt"/>
</dbReference>
<accession>A0AAW1N874</accession>
<dbReference type="Pfam" id="PF00169">
    <property type="entry name" value="PH"/>
    <property type="match status" value="1"/>
</dbReference>
<dbReference type="Pfam" id="PF12796">
    <property type="entry name" value="Ank_2"/>
    <property type="match status" value="1"/>
</dbReference>
<dbReference type="PROSITE" id="PS50297">
    <property type="entry name" value="ANK_REP_REGION"/>
    <property type="match status" value="1"/>
</dbReference>
<dbReference type="SMART" id="SM00248">
    <property type="entry name" value="ANK"/>
    <property type="match status" value="2"/>
</dbReference>
<dbReference type="SUPFAM" id="SSF103657">
    <property type="entry name" value="BAR/IMD domain-like"/>
    <property type="match status" value="1"/>
</dbReference>